<keyword evidence="3" id="KW-1185">Reference proteome</keyword>
<evidence type="ECO:0000259" key="1">
    <source>
        <dbReference type="Pfam" id="PF09250"/>
    </source>
</evidence>
<protein>
    <recommendedName>
        <fullName evidence="1">DNA primase/polymerase bifunctional N-terminal domain-containing protein</fullName>
    </recommendedName>
</protein>
<proteinExistence type="predicted"/>
<dbReference type="EMBL" id="SUMC01000052">
    <property type="protein sequence ID" value="TKA04561.1"/>
    <property type="molecule type" value="Genomic_DNA"/>
</dbReference>
<evidence type="ECO:0000313" key="2">
    <source>
        <dbReference type="EMBL" id="TKA04561.1"/>
    </source>
</evidence>
<dbReference type="Proteomes" id="UP000305778">
    <property type="component" value="Unassembled WGS sequence"/>
</dbReference>
<name>A0A4U0SB08_9ACTN</name>
<dbReference type="AlphaFoldDB" id="A0A4U0SB08"/>
<dbReference type="RefSeq" id="WP_136728388.1">
    <property type="nucleotide sequence ID" value="NZ_SUMC01000052.1"/>
</dbReference>
<organism evidence="2 3">
    <name type="scientific">Actinacidiphila oryziradicis</name>
    <dbReference type="NCBI Taxonomy" id="2571141"/>
    <lineage>
        <taxon>Bacteria</taxon>
        <taxon>Bacillati</taxon>
        <taxon>Actinomycetota</taxon>
        <taxon>Actinomycetes</taxon>
        <taxon>Kitasatosporales</taxon>
        <taxon>Streptomycetaceae</taxon>
        <taxon>Actinacidiphila</taxon>
    </lineage>
</organism>
<dbReference type="InterPro" id="IPR015330">
    <property type="entry name" value="DNA_primase/pol_bifunc_N"/>
</dbReference>
<dbReference type="OrthoDB" id="4350531at2"/>
<accession>A0A4U0SB08</accession>
<dbReference type="Pfam" id="PF09250">
    <property type="entry name" value="Prim-Pol"/>
    <property type="match status" value="1"/>
</dbReference>
<gene>
    <name evidence="2" type="ORF">FCI23_36005</name>
</gene>
<feature type="domain" description="DNA primase/polymerase bifunctional N-terminal" evidence="1">
    <location>
        <begin position="7"/>
        <end position="132"/>
    </location>
</feature>
<evidence type="ECO:0000313" key="3">
    <source>
        <dbReference type="Proteomes" id="UP000305778"/>
    </source>
</evidence>
<sequence>MTRRGIEWLSSAADNPDKCRSQWASDPRHPYALPTGRLFDVVVVGQRLGMETFDQLLRHDMPLGPVAVDQAAKKISFFLEPELRRRFTNYLDAETADPPHHTYLDEGSVVVAPGPMPLSSDRYQWLRAPARPLTGHHLRAAGLAVMLVAAAALIERVDKYDEDCSAAAVDPLPKAASHEH</sequence>
<reference evidence="2 3" key="1">
    <citation type="submission" date="2019-04" db="EMBL/GenBank/DDBJ databases">
        <title>Streptomyces oryziradicis sp. nov., a novel actinomycete isolated from rhizosphere soil of rice (Oryza sativa L.).</title>
        <authorList>
            <person name="Li C."/>
        </authorList>
    </citation>
    <scope>NUCLEOTIDE SEQUENCE [LARGE SCALE GENOMIC DNA]</scope>
    <source>
        <strain evidence="2 3">NEAU-C40</strain>
    </source>
</reference>
<comment type="caution">
    <text evidence="2">The sequence shown here is derived from an EMBL/GenBank/DDBJ whole genome shotgun (WGS) entry which is preliminary data.</text>
</comment>